<dbReference type="InterPro" id="IPR029033">
    <property type="entry name" value="His_PPase_superfam"/>
</dbReference>
<sequence length="327" mass="36564">MALTAQRYGRDLAETEPTARIQAAGALCWRIHEGELQVLLIHRPKYDDWSWPKGKLDPGETMPECAVREIAEEINLDIQLGIPLPITRYQVKNRSKEVWYWAAEVTRQRPQPDGGEVDDFRWANVKTARKLLTMPGDQVPLDHLIAAHRHNALRTLPFVVVRHAKAKPRPTWTRAEGDRPLAATGRRQALAVAKLLSAWSPKYLVSSPWTRCIETLTPFVRATGLRLRHKKSLTEVAVTRSPGKAASTITKLLAKVRSTAVCTHRPVLPQVLESLSKATDLKYAPELAGALPARDPYLKPGAVIVCHQAPDRDGKIVAIEVYDSFDD</sequence>
<reference evidence="3 4" key="1">
    <citation type="submission" date="2024-09" db="EMBL/GenBank/DDBJ databases">
        <authorList>
            <person name="Sun Q."/>
            <person name="Mori K."/>
        </authorList>
    </citation>
    <scope>NUCLEOTIDE SEQUENCE [LARGE SCALE GENOMIC DNA]</scope>
    <source>
        <strain evidence="3 4">NCAIM B.02604</strain>
    </source>
</reference>
<name>A0ABV6PB84_9MICC</name>
<protein>
    <submittedName>
        <fullName evidence="3">NUDIX domain-containing protein</fullName>
    </submittedName>
</protein>
<dbReference type="InterPro" id="IPR000086">
    <property type="entry name" value="NUDIX_hydrolase_dom"/>
</dbReference>
<dbReference type="Pfam" id="PF00300">
    <property type="entry name" value="His_Phos_1"/>
    <property type="match status" value="1"/>
</dbReference>
<dbReference type="Gene3D" id="3.90.79.10">
    <property type="entry name" value="Nucleoside Triphosphate Pyrophosphohydrolase"/>
    <property type="match status" value="1"/>
</dbReference>
<dbReference type="PROSITE" id="PS51462">
    <property type="entry name" value="NUDIX"/>
    <property type="match status" value="1"/>
</dbReference>
<dbReference type="Gene3D" id="3.40.50.1240">
    <property type="entry name" value="Phosphoglycerate mutase-like"/>
    <property type="match status" value="1"/>
</dbReference>
<dbReference type="SMART" id="SM00855">
    <property type="entry name" value="PGAM"/>
    <property type="match status" value="1"/>
</dbReference>
<dbReference type="PANTHER" id="PTHR21340">
    <property type="entry name" value="DIADENOSINE 5,5-P1,P4-TETRAPHOSPHATE PYROPHOSPHOHYDROLASE MUTT"/>
    <property type="match status" value="1"/>
</dbReference>
<dbReference type="EMBL" id="JBHLUB010000021">
    <property type="protein sequence ID" value="MFC0581617.1"/>
    <property type="molecule type" value="Genomic_DNA"/>
</dbReference>
<dbReference type="Pfam" id="PF00293">
    <property type="entry name" value="NUDIX"/>
    <property type="match status" value="1"/>
</dbReference>
<dbReference type="CDD" id="cd03673">
    <property type="entry name" value="NUDIX_Ap6A_hydrolase"/>
    <property type="match status" value="1"/>
</dbReference>
<organism evidence="3 4">
    <name type="scientific">Micrococcoides hystricis</name>
    <dbReference type="NCBI Taxonomy" id="1572761"/>
    <lineage>
        <taxon>Bacteria</taxon>
        <taxon>Bacillati</taxon>
        <taxon>Actinomycetota</taxon>
        <taxon>Actinomycetes</taxon>
        <taxon>Micrococcales</taxon>
        <taxon>Micrococcaceae</taxon>
        <taxon>Micrococcoides</taxon>
    </lineage>
</organism>
<feature type="domain" description="Nudix hydrolase" evidence="2">
    <location>
        <begin position="19"/>
        <end position="146"/>
    </location>
</feature>
<dbReference type="InterPro" id="IPR020084">
    <property type="entry name" value="NUDIX_hydrolase_CS"/>
</dbReference>
<accession>A0ABV6PB84</accession>
<proteinExistence type="predicted"/>
<gene>
    <name evidence="3" type="ORF">ACFFFR_04350</name>
</gene>
<keyword evidence="1" id="KW-0378">Hydrolase</keyword>
<dbReference type="SUPFAM" id="SSF53254">
    <property type="entry name" value="Phosphoglycerate mutase-like"/>
    <property type="match status" value="1"/>
</dbReference>
<evidence type="ECO:0000313" key="4">
    <source>
        <dbReference type="Proteomes" id="UP001589862"/>
    </source>
</evidence>
<dbReference type="PANTHER" id="PTHR21340:SF0">
    <property type="entry name" value="BIS(5'-NUCLEOSYL)-TETRAPHOSPHATASE [ASYMMETRICAL]"/>
    <property type="match status" value="1"/>
</dbReference>
<dbReference type="InterPro" id="IPR015797">
    <property type="entry name" value="NUDIX_hydrolase-like_dom_sf"/>
</dbReference>
<evidence type="ECO:0000256" key="1">
    <source>
        <dbReference type="ARBA" id="ARBA00022801"/>
    </source>
</evidence>
<dbReference type="CDD" id="cd07040">
    <property type="entry name" value="HP"/>
    <property type="match status" value="1"/>
</dbReference>
<evidence type="ECO:0000259" key="2">
    <source>
        <dbReference type="PROSITE" id="PS51462"/>
    </source>
</evidence>
<dbReference type="RefSeq" id="WP_377458307.1">
    <property type="nucleotide sequence ID" value="NZ_JBHLUB010000021.1"/>
</dbReference>
<dbReference type="SUPFAM" id="SSF55811">
    <property type="entry name" value="Nudix"/>
    <property type="match status" value="1"/>
</dbReference>
<dbReference type="InterPro" id="IPR013078">
    <property type="entry name" value="His_Pase_superF_clade-1"/>
</dbReference>
<dbReference type="Proteomes" id="UP001589862">
    <property type="component" value="Unassembled WGS sequence"/>
</dbReference>
<evidence type="ECO:0000313" key="3">
    <source>
        <dbReference type="EMBL" id="MFC0581617.1"/>
    </source>
</evidence>
<comment type="caution">
    <text evidence="3">The sequence shown here is derived from an EMBL/GenBank/DDBJ whole genome shotgun (WGS) entry which is preliminary data.</text>
</comment>
<keyword evidence="4" id="KW-1185">Reference proteome</keyword>
<dbReference type="InterPro" id="IPR051325">
    <property type="entry name" value="Nudix_hydrolase_domain"/>
</dbReference>
<dbReference type="PROSITE" id="PS00893">
    <property type="entry name" value="NUDIX_BOX"/>
    <property type="match status" value="1"/>
</dbReference>